<dbReference type="Proteomes" id="UP000238493">
    <property type="component" value="Unassembled WGS sequence"/>
</dbReference>
<comment type="caution">
    <text evidence="3">The sequence shown here is derived from an EMBL/GenBank/DDBJ whole genome shotgun (WGS) entry which is preliminary data.</text>
</comment>
<dbReference type="SUPFAM" id="SSF51905">
    <property type="entry name" value="FAD/NAD(P)-binding domain"/>
    <property type="match status" value="1"/>
</dbReference>
<dbReference type="GO" id="GO:0016491">
    <property type="term" value="F:oxidoreductase activity"/>
    <property type="evidence" value="ECO:0007669"/>
    <property type="project" value="UniProtKB-KW"/>
</dbReference>
<dbReference type="Gene3D" id="3.50.50.60">
    <property type="entry name" value="FAD/NAD(P)-binding domain"/>
    <property type="match status" value="1"/>
</dbReference>
<accession>A0A2S7IWR0</accession>
<dbReference type="EMBL" id="PTRC01000029">
    <property type="protein sequence ID" value="PQA72396.1"/>
    <property type="molecule type" value="Genomic_DNA"/>
</dbReference>
<dbReference type="OrthoDB" id="9806257at2"/>
<feature type="domain" description="FAD dependent oxidoreductase" evidence="2">
    <location>
        <begin position="6"/>
        <end position="369"/>
    </location>
</feature>
<dbReference type="AlphaFoldDB" id="A0A2S7IWR0"/>
<dbReference type="InterPro" id="IPR036188">
    <property type="entry name" value="FAD/NAD-bd_sf"/>
</dbReference>
<evidence type="ECO:0000313" key="3">
    <source>
        <dbReference type="EMBL" id="PQA72396.1"/>
    </source>
</evidence>
<keyword evidence="1" id="KW-0560">Oxidoreductase</keyword>
<keyword evidence="4" id="KW-1185">Reference proteome</keyword>
<dbReference type="PANTHER" id="PTHR13847">
    <property type="entry name" value="SARCOSINE DEHYDROGENASE-RELATED"/>
    <property type="match status" value="1"/>
</dbReference>
<dbReference type="Gene3D" id="3.30.9.10">
    <property type="entry name" value="D-Amino Acid Oxidase, subunit A, domain 2"/>
    <property type="match status" value="1"/>
</dbReference>
<dbReference type="InterPro" id="IPR006076">
    <property type="entry name" value="FAD-dep_OxRdtase"/>
</dbReference>
<dbReference type="GO" id="GO:0005737">
    <property type="term" value="C:cytoplasm"/>
    <property type="evidence" value="ECO:0007669"/>
    <property type="project" value="TreeGrafter"/>
</dbReference>
<reference evidence="3 4" key="1">
    <citation type="submission" date="2018-02" db="EMBL/GenBank/DDBJ databases">
        <title>Draft genome sequence of Ochrobactrum oryzae found in Brazil.</title>
        <authorList>
            <person name="Cerdeira L."/>
            <person name="Andrade F."/>
            <person name="Zacariotto T."/>
            <person name="Barbosa B."/>
            <person name="Santos S."/>
            <person name="Cassetari V."/>
            <person name="Lincopan N."/>
        </authorList>
    </citation>
    <scope>NUCLEOTIDE SEQUENCE [LARGE SCALE GENOMIC DNA]</scope>
    <source>
        <strain evidence="3 4">OA447</strain>
    </source>
</reference>
<gene>
    <name evidence="3" type="ORF">C3731_16825</name>
</gene>
<evidence type="ECO:0000256" key="1">
    <source>
        <dbReference type="ARBA" id="ARBA00023002"/>
    </source>
</evidence>
<protein>
    <submittedName>
        <fullName evidence="3">FAD-binding oxidoreductase</fullName>
    </submittedName>
</protein>
<proteinExistence type="predicted"/>
<organism evidence="3 4">
    <name type="scientific">Brucella oryzae</name>
    <dbReference type="NCBI Taxonomy" id="335286"/>
    <lineage>
        <taxon>Bacteria</taxon>
        <taxon>Pseudomonadati</taxon>
        <taxon>Pseudomonadota</taxon>
        <taxon>Alphaproteobacteria</taxon>
        <taxon>Hyphomicrobiales</taxon>
        <taxon>Brucellaceae</taxon>
        <taxon>Brucella/Ochrobactrum group</taxon>
        <taxon>Brucella</taxon>
    </lineage>
</organism>
<sequence>MGEMSVIVVGAGIIGSSAAYFLSKYDGLKVTFIDQFHPAGGPTGRSSAVTHAFYLDESLQQLAIRGREILVDELSQISGGHHYHYPVGMMWVCGEECREDWARAATQIRAKGSRIEELSAEQLKEKAPDFDVDGVALALWEPDFGYADAFGATNALANGARENGAALLQSTKVTGLIRDSDKVTGVQLSDGRKLLADAVLVAAGPWTKELLATIDQTLPIHIERHPMAVLDAKGEAKKIMPFSWCDDLSANYARPDGEGVVLCGTWAGGGTAVRREDPVHPRRIEDPENYQDSMDEEESIAILETFMKRAPAMVELGIRPGYIGLYDMSADDMPILGQIDGIAGLYVSAGSSGHGFKTGPAVGEALAQLIVEGSAPVIAPFSPSRFA</sequence>
<evidence type="ECO:0000259" key="2">
    <source>
        <dbReference type="Pfam" id="PF01266"/>
    </source>
</evidence>
<dbReference type="Pfam" id="PF01266">
    <property type="entry name" value="DAO"/>
    <property type="match status" value="1"/>
</dbReference>
<dbReference type="PANTHER" id="PTHR13847:SF287">
    <property type="entry name" value="FAD-DEPENDENT OXIDOREDUCTASE DOMAIN-CONTAINING PROTEIN 1"/>
    <property type="match status" value="1"/>
</dbReference>
<evidence type="ECO:0000313" key="4">
    <source>
        <dbReference type="Proteomes" id="UP000238493"/>
    </source>
</evidence>
<name>A0A2S7IWR0_9HYPH</name>